<dbReference type="InterPro" id="IPR014752">
    <property type="entry name" value="Arrestin-like_C"/>
</dbReference>
<sequence length="456" mass="50767">MADFVQRVMQTLDSMDPTIPPSYDSTAPPRPPGYSPSPSQRRLMTEHHFTLASRGASPWATLKLLSRSPNPHQLPTILEGDRLVGVLALDLAQSDSIVAVDIVAKGQVIPGQDDKDPLNFLELKSVLWAKDRGDPHNSSLPAYKLVGHYEWPFTIEIPSSISVPGYAGSFRLPQTFLERRFPTSVQYSLVVHITRSKFRVNSRVQTIFNYIPATRPPSPSPLRQLAYQQGTQLQGPEADPAGWYQLPPLTIRGTAFNKRRVEATCQLSIAKPLSFTRGSQIPCMIHLSSTDWQALDLLSAPRAIAVALRRRLRPIQPASKRSGMFDANADLSADPAENMVFASWWPVIEETANITHRRLEGEIPLPMTLKPSARIAHFAVEYSVELLPFKAIAFTPSPETQGHQSLMRQQVEIVTMNASRSPPPRSYAPPQYSVSQAEAARENYFDADGLGYVWRT</sequence>
<evidence type="ECO:0000313" key="2">
    <source>
        <dbReference type="EMBL" id="KAF7312540.1"/>
    </source>
</evidence>
<keyword evidence="3" id="KW-1185">Reference proteome</keyword>
<protein>
    <recommendedName>
        <fullName evidence="4">Arrestin-like N-terminal domain-containing protein</fullName>
    </recommendedName>
</protein>
<gene>
    <name evidence="2" type="ORF">MIND_00267900</name>
</gene>
<dbReference type="Proteomes" id="UP000636479">
    <property type="component" value="Unassembled WGS sequence"/>
</dbReference>
<evidence type="ECO:0008006" key="4">
    <source>
        <dbReference type="Google" id="ProtNLM"/>
    </source>
</evidence>
<evidence type="ECO:0000256" key="1">
    <source>
        <dbReference type="SAM" id="MobiDB-lite"/>
    </source>
</evidence>
<reference evidence="2" key="1">
    <citation type="submission" date="2020-05" db="EMBL/GenBank/DDBJ databases">
        <title>Mycena genomes resolve the evolution of fungal bioluminescence.</title>
        <authorList>
            <person name="Tsai I.J."/>
        </authorList>
    </citation>
    <scope>NUCLEOTIDE SEQUENCE</scope>
    <source>
        <strain evidence="2">171206Taipei</strain>
    </source>
</reference>
<dbReference type="EMBL" id="JACAZF010000002">
    <property type="protein sequence ID" value="KAF7312540.1"/>
    <property type="molecule type" value="Genomic_DNA"/>
</dbReference>
<name>A0A8H6T7W1_9AGAR</name>
<accession>A0A8H6T7W1</accession>
<dbReference type="RefSeq" id="XP_037224648.1">
    <property type="nucleotide sequence ID" value="XM_037359553.1"/>
</dbReference>
<organism evidence="2 3">
    <name type="scientific">Mycena indigotica</name>
    <dbReference type="NCBI Taxonomy" id="2126181"/>
    <lineage>
        <taxon>Eukaryota</taxon>
        <taxon>Fungi</taxon>
        <taxon>Dikarya</taxon>
        <taxon>Basidiomycota</taxon>
        <taxon>Agaricomycotina</taxon>
        <taxon>Agaricomycetes</taxon>
        <taxon>Agaricomycetidae</taxon>
        <taxon>Agaricales</taxon>
        <taxon>Marasmiineae</taxon>
        <taxon>Mycenaceae</taxon>
        <taxon>Mycena</taxon>
    </lineage>
</organism>
<proteinExistence type="predicted"/>
<dbReference type="Gene3D" id="2.60.40.640">
    <property type="match status" value="1"/>
</dbReference>
<dbReference type="GeneID" id="59342069"/>
<dbReference type="OrthoDB" id="3261578at2759"/>
<dbReference type="AlphaFoldDB" id="A0A8H6T7W1"/>
<evidence type="ECO:0000313" key="3">
    <source>
        <dbReference type="Proteomes" id="UP000636479"/>
    </source>
</evidence>
<comment type="caution">
    <text evidence="2">The sequence shown here is derived from an EMBL/GenBank/DDBJ whole genome shotgun (WGS) entry which is preliminary data.</text>
</comment>
<feature type="region of interest" description="Disordered" evidence="1">
    <location>
        <begin position="11"/>
        <end position="40"/>
    </location>
</feature>